<evidence type="ECO:0000313" key="2">
    <source>
        <dbReference type="Proteomes" id="UP000314982"/>
    </source>
</evidence>
<dbReference type="GeneTree" id="ENSGT00390000000096"/>
<reference evidence="2" key="1">
    <citation type="submission" date="2018-06" db="EMBL/GenBank/DDBJ databases">
        <title>Genome assembly of Danube salmon.</title>
        <authorList>
            <person name="Macqueen D.J."/>
            <person name="Gundappa M.K."/>
        </authorList>
    </citation>
    <scope>NUCLEOTIDE SEQUENCE [LARGE SCALE GENOMIC DNA]</scope>
</reference>
<dbReference type="InterPro" id="IPR052208">
    <property type="entry name" value="DmX-like/RAVE_component"/>
</dbReference>
<dbReference type="GO" id="GO:0043291">
    <property type="term" value="C:RAVE complex"/>
    <property type="evidence" value="ECO:0007669"/>
    <property type="project" value="TreeGrafter"/>
</dbReference>
<sequence>MELIFLLQESQQETTVKQLQSPLPLPTTLPLLSASIATTKTVISNPVLHLSNHIHDILHTITQMELPPHPELMDDRVNLLHTLAASLSACIYQALCDSHSYRYTHTHTYMHAHTHKTHTHVLMTYSLSSYCHFLLRLIVMTV</sequence>
<evidence type="ECO:0000313" key="1">
    <source>
        <dbReference type="Ensembl" id="ENSHHUP00000024808.1"/>
    </source>
</evidence>
<proteinExistence type="predicted"/>
<name>A0A4W5LFX9_9TELE</name>
<dbReference type="PANTHER" id="PTHR13950:SF13">
    <property type="entry name" value="DMX-LIKE PROTEIN 2"/>
    <property type="match status" value="1"/>
</dbReference>
<dbReference type="AlphaFoldDB" id="A0A4W5LFX9"/>
<dbReference type="STRING" id="62062.ENSHHUP00000024808"/>
<organism evidence="1 2">
    <name type="scientific">Hucho hucho</name>
    <name type="common">huchen</name>
    <dbReference type="NCBI Taxonomy" id="62062"/>
    <lineage>
        <taxon>Eukaryota</taxon>
        <taxon>Metazoa</taxon>
        <taxon>Chordata</taxon>
        <taxon>Craniata</taxon>
        <taxon>Vertebrata</taxon>
        <taxon>Euteleostomi</taxon>
        <taxon>Actinopterygii</taxon>
        <taxon>Neopterygii</taxon>
        <taxon>Teleostei</taxon>
        <taxon>Protacanthopterygii</taxon>
        <taxon>Salmoniformes</taxon>
        <taxon>Salmonidae</taxon>
        <taxon>Salmoninae</taxon>
        <taxon>Hucho</taxon>
    </lineage>
</organism>
<dbReference type="Proteomes" id="UP000314982">
    <property type="component" value="Unassembled WGS sequence"/>
</dbReference>
<reference evidence="1" key="2">
    <citation type="submission" date="2025-08" db="UniProtKB">
        <authorList>
            <consortium name="Ensembl"/>
        </authorList>
    </citation>
    <scope>IDENTIFICATION</scope>
</reference>
<accession>A0A4W5LFX9</accession>
<dbReference type="Ensembl" id="ENSHHUT00000025749.1">
    <property type="protein sequence ID" value="ENSHHUP00000024808.1"/>
    <property type="gene ID" value="ENSHHUG00000015594.1"/>
</dbReference>
<protein>
    <submittedName>
        <fullName evidence="1">Uncharacterized protein</fullName>
    </submittedName>
</protein>
<reference evidence="1" key="3">
    <citation type="submission" date="2025-09" db="UniProtKB">
        <authorList>
            <consortium name="Ensembl"/>
        </authorList>
    </citation>
    <scope>IDENTIFICATION</scope>
</reference>
<dbReference type="GO" id="GO:0007035">
    <property type="term" value="P:vacuolar acidification"/>
    <property type="evidence" value="ECO:0007669"/>
    <property type="project" value="TreeGrafter"/>
</dbReference>
<keyword evidence="2" id="KW-1185">Reference proteome</keyword>
<dbReference type="PANTHER" id="PTHR13950">
    <property type="entry name" value="RABCONNECTIN-RELATED"/>
    <property type="match status" value="1"/>
</dbReference>